<keyword evidence="14" id="KW-1185">Reference proteome</keyword>
<evidence type="ECO:0000256" key="3">
    <source>
        <dbReference type="ARBA" id="ARBA00005046"/>
    </source>
</evidence>
<dbReference type="RefSeq" id="WP_089945415.1">
    <property type="nucleotide sequence ID" value="NZ_FNOI01000001.1"/>
</dbReference>
<dbReference type="InterPro" id="IPR005111">
    <property type="entry name" value="MoeA_C_domain_IV"/>
</dbReference>
<evidence type="ECO:0000256" key="8">
    <source>
        <dbReference type="ARBA" id="ARBA00022842"/>
    </source>
</evidence>
<dbReference type="InterPro" id="IPR036135">
    <property type="entry name" value="MoeA_linker/N_sf"/>
</dbReference>
<evidence type="ECO:0000313" key="14">
    <source>
        <dbReference type="Proteomes" id="UP000199441"/>
    </source>
</evidence>
<comment type="cofactor">
    <cofactor evidence="1 11">
        <name>Mg(2+)</name>
        <dbReference type="ChEBI" id="CHEBI:18420"/>
    </cofactor>
</comment>
<dbReference type="Gene3D" id="3.40.980.10">
    <property type="entry name" value="MoaB/Mog-like domain"/>
    <property type="match status" value="1"/>
</dbReference>
<evidence type="ECO:0000256" key="1">
    <source>
        <dbReference type="ARBA" id="ARBA00001946"/>
    </source>
</evidence>
<reference evidence="14" key="1">
    <citation type="submission" date="2016-10" db="EMBL/GenBank/DDBJ databases">
        <authorList>
            <person name="Varghese N."/>
            <person name="Submissions S."/>
        </authorList>
    </citation>
    <scope>NUCLEOTIDE SEQUENCE [LARGE SCALE GENOMIC DNA]</scope>
    <source>
        <strain evidence="14">DSM 26922</strain>
    </source>
</reference>
<dbReference type="GO" id="GO:0061599">
    <property type="term" value="F:molybdopterin molybdotransferase activity"/>
    <property type="evidence" value="ECO:0007669"/>
    <property type="project" value="UniProtKB-UniRule"/>
</dbReference>
<comment type="function">
    <text evidence="2 11">Catalyzes the insertion of molybdate into adenylated molybdopterin with the concomitant release of AMP.</text>
</comment>
<dbReference type="InterPro" id="IPR005110">
    <property type="entry name" value="MoeA_linker/N"/>
</dbReference>
<evidence type="ECO:0000259" key="12">
    <source>
        <dbReference type="SMART" id="SM00852"/>
    </source>
</evidence>
<dbReference type="PANTHER" id="PTHR10192:SF5">
    <property type="entry name" value="GEPHYRIN"/>
    <property type="match status" value="1"/>
</dbReference>
<evidence type="ECO:0000256" key="5">
    <source>
        <dbReference type="ARBA" id="ARBA00022505"/>
    </source>
</evidence>
<evidence type="ECO:0000256" key="10">
    <source>
        <dbReference type="ARBA" id="ARBA00047317"/>
    </source>
</evidence>
<dbReference type="GO" id="GO:0006777">
    <property type="term" value="P:Mo-molybdopterin cofactor biosynthetic process"/>
    <property type="evidence" value="ECO:0007669"/>
    <property type="project" value="UniProtKB-UniRule"/>
</dbReference>
<dbReference type="STRING" id="670155.SAMN04488001_1128"/>
<evidence type="ECO:0000313" key="13">
    <source>
        <dbReference type="EMBL" id="SDW41801.1"/>
    </source>
</evidence>
<dbReference type="GO" id="GO:0005829">
    <property type="term" value="C:cytosol"/>
    <property type="evidence" value="ECO:0007669"/>
    <property type="project" value="TreeGrafter"/>
</dbReference>
<keyword evidence="8 11" id="KW-0460">Magnesium</keyword>
<dbReference type="InterPro" id="IPR038987">
    <property type="entry name" value="MoeA-like"/>
</dbReference>
<dbReference type="InterPro" id="IPR036688">
    <property type="entry name" value="MoeA_C_domain_IV_sf"/>
</dbReference>
<keyword evidence="9 11" id="KW-0501">Molybdenum cofactor biosynthesis</keyword>
<name>A0A1H2TD18_9RHOB</name>
<dbReference type="SUPFAM" id="SSF63867">
    <property type="entry name" value="MoeA C-terminal domain-like"/>
    <property type="match status" value="1"/>
</dbReference>
<dbReference type="Proteomes" id="UP000199441">
    <property type="component" value="Unassembled WGS sequence"/>
</dbReference>
<proteinExistence type="inferred from homology"/>
<dbReference type="SUPFAM" id="SSF53218">
    <property type="entry name" value="Molybdenum cofactor biosynthesis proteins"/>
    <property type="match status" value="1"/>
</dbReference>
<dbReference type="AlphaFoldDB" id="A0A1H2TD18"/>
<dbReference type="NCBIfam" id="NF045515">
    <property type="entry name" value="Glp_gephyrin"/>
    <property type="match status" value="1"/>
</dbReference>
<dbReference type="CDD" id="cd00887">
    <property type="entry name" value="MoeA"/>
    <property type="match status" value="1"/>
</dbReference>
<protein>
    <recommendedName>
        <fullName evidence="11">Molybdopterin molybdenumtransferase</fullName>
        <ecNumber evidence="11">2.10.1.1</ecNumber>
    </recommendedName>
</protein>
<dbReference type="SMART" id="SM00852">
    <property type="entry name" value="MoCF_biosynth"/>
    <property type="match status" value="1"/>
</dbReference>
<comment type="catalytic activity">
    <reaction evidence="10">
        <text>adenylyl-molybdopterin + molybdate = Mo-molybdopterin + AMP + H(+)</text>
        <dbReference type="Rhea" id="RHEA:35047"/>
        <dbReference type="ChEBI" id="CHEBI:15378"/>
        <dbReference type="ChEBI" id="CHEBI:36264"/>
        <dbReference type="ChEBI" id="CHEBI:62727"/>
        <dbReference type="ChEBI" id="CHEBI:71302"/>
        <dbReference type="ChEBI" id="CHEBI:456215"/>
        <dbReference type="EC" id="2.10.1.1"/>
    </reaction>
</comment>
<organism evidence="13 14">
    <name type="scientific">Litoreibacter albidus</name>
    <dbReference type="NCBI Taxonomy" id="670155"/>
    <lineage>
        <taxon>Bacteria</taxon>
        <taxon>Pseudomonadati</taxon>
        <taxon>Pseudomonadota</taxon>
        <taxon>Alphaproteobacteria</taxon>
        <taxon>Rhodobacterales</taxon>
        <taxon>Roseobacteraceae</taxon>
        <taxon>Litoreibacter</taxon>
    </lineage>
</organism>
<accession>A0A1H2TD18</accession>
<dbReference type="Pfam" id="PF03453">
    <property type="entry name" value="MoeA_N"/>
    <property type="match status" value="1"/>
</dbReference>
<evidence type="ECO:0000256" key="9">
    <source>
        <dbReference type="ARBA" id="ARBA00023150"/>
    </source>
</evidence>
<evidence type="ECO:0000256" key="2">
    <source>
        <dbReference type="ARBA" id="ARBA00002901"/>
    </source>
</evidence>
<comment type="similarity">
    <text evidence="4 11">Belongs to the MoeA family.</text>
</comment>
<dbReference type="InterPro" id="IPR036425">
    <property type="entry name" value="MoaB/Mog-like_dom_sf"/>
</dbReference>
<dbReference type="OrthoDB" id="9804758at2"/>
<dbReference type="Gene3D" id="3.90.105.10">
    <property type="entry name" value="Molybdopterin biosynthesis moea protein, domain 2"/>
    <property type="match status" value="1"/>
</dbReference>
<dbReference type="GO" id="GO:0046872">
    <property type="term" value="F:metal ion binding"/>
    <property type="evidence" value="ECO:0007669"/>
    <property type="project" value="UniProtKB-UniRule"/>
</dbReference>
<comment type="pathway">
    <text evidence="3 11">Cofactor biosynthesis; molybdopterin biosynthesis.</text>
</comment>
<keyword evidence="6 11" id="KW-0808">Transferase</keyword>
<dbReference type="Gene3D" id="2.170.190.11">
    <property type="entry name" value="Molybdopterin biosynthesis moea protein, domain 3"/>
    <property type="match status" value="1"/>
</dbReference>
<dbReference type="FunFam" id="3.40.980.10:FF:000004">
    <property type="entry name" value="Molybdopterin molybdenumtransferase"/>
    <property type="match status" value="1"/>
</dbReference>
<evidence type="ECO:0000256" key="7">
    <source>
        <dbReference type="ARBA" id="ARBA00022723"/>
    </source>
</evidence>
<evidence type="ECO:0000256" key="6">
    <source>
        <dbReference type="ARBA" id="ARBA00022679"/>
    </source>
</evidence>
<dbReference type="EC" id="2.10.1.1" evidence="11"/>
<dbReference type="Pfam" id="PF00994">
    <property type="entry name" value="MoCF_biosynth"/>
    <property type="match status" value="1"/>
</dbReference>
<dbReference type="InterPro" id="IPR001453">
    <property type="entry name" value="MoaB/Mog_dom"/>
</dbReference>
<dbReference type="UniPathway" id="UPA00344"/>
<dbReference type="EMBL" id="FNOI01000001">
    <property type="protein sequence ID" value="SDW41801.1"/>
    <property type="molecule type" value="Genomic_DNA"/>
</dbReference>
<gene>
    <name evidence="13" type="ORF">SAMN04488001_1128</name>
</gene>
<feature type="domain" description="MoaB/Mog" evidence="12">
    <location>
        <begin position="173"/>
        <end position="310"/>
    </location>
</feature>
<keyword evidence="5 11" id="KW-0500">Molybdenum</keyword>
<dbReference type="PANTHER" id="PTHR10192">
    <property type="entry name" value="MOLYBDOPTERIN BIOSYNTHESIS PROTEIN"/>
    <property type="match status" value="1"/>
</dbReference>
<dbReference type="Pfam" id="PF03454">
    <property type="entry name" value="MoeA_C"/>
    <property type="match status" value="1"/>
</dbReference>
<keyword evidence="7 11" id="KW-0479">Metal-binding</keyword>
<evidence type="ECO:0000256" key="11">
    <source>
        <dbReference type="RuleBase" id="RU365090"/>
    </source>
</evidence>
<dbReference type="Gene3D" id="2.40.340.10">
    <property type="entry name" value="MoeA, C-terminal, domain IV"/>
    <property type="match status" value="1"/>
</dbReference>
<dbReference type="SUPFAM" id="SSF63882">
    <property type="entry name" value="MoeA N-terminal region -like"/>
    <property type="match status" value="1"/>
</dbReference>
<sequence length="390" mass="40623">MITVAEALAAVLELGAPLEQEFVPLGEADGRVLASDVAATRNQPPFSASAMDGYAVASTDVSEGDRFKVIGEAAAGHRFTGAVSVGEAVRIFTGAPLPEGATRVIIQEDVLRQGSTITLRGNLDEGLHIRPAGGDFAVGDIIAAPRRLGPSDVALLASMNIAQVPVRRQPVVAIVATGDELVQAGEVPRDDQIIASNSLGLAAMFRRAGAISRVLPIAKDTPTSLKMALSLAEGADLLVTIGGASVGDHDIVADVAETLGLERQFYKVAMRPGKPLMAGRIGKMAMIGLPGNPVSSMVCGEIFVRPLLDRFLGLPASARRRTSMPLSKPLPANAGREHYMRAVGANGAVAAFDRQDSALLTVLSQANALIVRPPNDPARNVGDMVEVITL</sequence>
<evidence type="ECO:0000256" key="4">
    <source>
        <dbReference type="ARBA" id="ARBA00010763"/>
    </source>
</evidence>